<proteinExistence type="predicted"/>
<reference evidence="1" key="1">
    <citation type="submission" date="2023-04" db="EMBL/GenBank/DDBJ databases">
        <title>Phytophthora lilii NBRC 32176.</title>
        <authorList>
            <person name="Ichikawa N."/>
            <person name="Sato H."/>
            <person name="Tonouchi N."/>
        </authorList>
    </citation>
    <scope>NUCLEOTIDE SEQUENCE</scope>
    <source>
        <strain evidence="1">NBRC 32176</strain>
    </source>
</reference>
<protein>
    <submittedName>
        <fullName evidence="1">Unnamed protein product</fullName>
    </submittedName>
</protein>
<organism evidence="1 2">
    <name type="scientific">Phytophthora lilii</name>
    <dbReference type="NCBI Taxonomy" id="2077276"/>
    <lineage>
        <taxon>Eukaryota</taxon>
        <taxon>Sar</taxon>
        <taxon>Stramenopiles</taxon>
        <taxon>Oomycota</taxon>
        <taxon>Peronosporomycetes</taxon>
        <taxon>Peronosporales</taxon>
        <taxon>Peronosporaceae</taxon>
        <taxon>Phytophthora</taxon>
    </lineage>
</organism>
<gene>
    <name evidence="1" type="ORF">Plil01_001415900</name>
</gene>
<comment type="caution">
    <text evidence="1">The sequence shown here is derived from an EMBL/GenBank/DDBJ whole genome shotgun (WGS) entry which is preliminary data.</text>
</comment>
<keyword evidence="2" id="KW-1185">Reference proteome</keyword>
<accession>A0A9W7CNX5</accession>
<evidence type="ECO:0000313" key="1">
    <source>
        <dbReference type="EMBL" id="GMF33201.1"/>
    </source>
</evidence>
<evidence type="ECO:0000313" key="2">
    <source>
        <dbReference type="Proteomes" id="UP001165083"/>
    </source>
</evidence>
<dbReference type="AlphaFoldDB" id="A0A9W7CNX5"/>
<dbReference type="EMBL" id="BSXW01001053">
    <property type="protein sequence ID" value="GMF33201.1"/>
    <property type="molecule type" value="Genomic_DNA"/>
</dbReference>
<name>A0A9W7CNX5_9STRA</name>
<dbReference type="Proteomes" id="UP001165083">
    <property type="component" value="Unassembled WGS sequence"/>
</dbReference>
<sequence>MPPHWAMPSGVGGHGGRTFASAFRQTVGENFSTIAGVPAVAFGSSDCRQVTGGMSRKGTALQNESSRLHLPKKPLQHQPPRSFTVNVLRFPSDFRSGSALILLTVMSCKRSRFLRLSNAGSSASETNTAKVSAFRFVRPLKEGRCCIRRCIPRWMNVRDGMSSNMSSGSFNSECVKVPST</sequence>